<protein>
    <submittedName>
        <fullName evidence="1">Uncharacterized protein</fullName>
    </submittedName>
</protein>
<organism evidence="1 2">
    <name type="scientific">Brassica napus</name>
    <name type="common">Rape</name>
    <dbReference type="NCBI Taxonomy" id="3708"/>
    <lineage>
        <taxon>Eukaryota</taxon>
        <taxon>Viridiplantae</taxon>
        <taxon>Streptophyta</taxon>
        <taxon>Embryophyta</taxon>
        <taxon>Tracheophyta</taxon>
        <taxon>Spermatophyta</taxon>
        <taxon>Magnoliopsida</taxon>
        <taxon>eudicotyledons</taxon>
        <taxon>Gunneridae</taxon>
        <taxon>Pentapetalae</taxon>
        <taxon>rosids</taxon>
        <taxon>malvids</taxon>
        <taxon>Brassicales</taxon>
        <taxon>Brassicaceae</taxon>
        <taxon>Brassiceae</taxon>
        <taxon>Brassica</taxon>
    </lineage>
</organism>
<name>A0ABQ7ZML4_BRANA</name>
<evidence type="ECO:0000313" key="2">
    <source>
        <dbReference type="Proteomes" id="UP000824890"/>
    </source>
</evidence>
<evidence type="ECO:0000313" key="1">
    <source>
        <dbReference type="EMBL" id="KAH0881477.1"/>
    </source>
</evidence>
<sequence>KRQEHSRKKLKETADTKTTSMNNLALMNDFARGSGNDKQLINAYERCANSCGIATKELEGAKELLRNSSFQ</sequence>
<reference evidence="1 2" key="1">
    <citation type="submission" date="2021-05" db="EMBL/GenBank/DDBJ databases">
        <title>Genome Assembly of Synthetic Allotetraploid Brassica napus Reveals Homoeologous Exchanges between Subgenomes.</title>
        <authorList>
            <person name="Davis J.T."/>
        </authorList>
    </citation>
    <scope>NUCLEOTIDE SEQUENCE [LARGE SCALE GENOMIC DNA]</scope>
    <source>
        <strain evidence="2">cv. Da-Ae</strain>
        <tissue evidence="1">Seedling</tissue>
    </source>
</reference>
<gene>
    <name evidence="1" type="ORF">HID58_068871</name>
</gene>
<proteinExistence type="predicted"/>
<dbReference type="Proteomes" id="UP000824890">
    <property type="component" value="Unassembled WGS sequence"/>
</dbReference>
<accession>A0ABQ7ZML4</accession>
<keyword evidence="2" id="KW-1185">Reference proteome</keyword>
<feature type="non-terminal residue" evidence="1">
    <location>
        <position position="1"/>
    </location>
</feature>
<comment type="caution">
    <text evidence="1">The sequence shown here is derived from an EMBL/GenBank/DDBJ whole genome shotgun (WGS) entry which is preliminary data.</text>
</comment>
<dbReference type="EMBL" id="JAGKQM010000015">
    <property type="protein sequence ID" value="KAH0881477.1"/>
    <property type="molecule type" value="Genomic_DNA"/>
</dbReference>